<protein>
    <submittedName>
        <fullName evidence="4">Type VI secretion system protein ImpL</fullName>
    </submittedName>
</protein>
<reference evidence="4 5" key="1">
    <citation type="submission" date="2016-10" db="EMBL/GenBank/DDBJ databases">
        <authorList>
            <person name="de Groot N.N."/>
        </authorList>
    </citation>
    <scope>NUCLEOTIDE SEQUENCE [LARGE SCALE GENOMIC DNA]</scope>
    <source>
        <strain evidence="4 5">DSM 22489</strain>
    </source>
</reference>
<proteinExistence type="predicted"/>
<keyword evidence="1" id="KW-0472">Membrane</keyword>
<dbReference type="RefSeq" id="WP_103933918.1">
    <property type="nucleotide sequence ID" value="NZ_FNVA01000005.1"/>
</dbReference>
<dbReference type="InterPro" id="IPR009612">
    <property type="entry name" value="IcmF-rel"/>
</dbReference>
<keyword evidence="1" id="KW-0812">Transmembrane</keyword>
<dbReference type="InterPro" id="IPR025743">
    <property type="entry name" value="TssM1_N"/>
</dbReference>
<keyword evidence="5" id="KW-1185">Reference proteome</keyword>
<gene>
    <name evidence="4" type="ORF">SAMN05421819_3059</name>
</gene>
<accession>A0A1H6ABK4</accession>
<evidence type="ECO:0000313" key="5">
    <source>
        <dbReference type="Proteomes" id="UP000236728"/>
    </source>
</evidence>
<dbReference type="Pfam" id="PF14331">
    <property type="entry name" value="IcmF-related_N"/>
    <property type="match status" value="1"/>
</dbReference>
<evidence type="ECO:0000313" key="4">
    <source>
        <dbReference type="EMBL" id="SEG46139.1"/>
    </source>
</evidence>
<sequence>MKKALLIGIPCLLVYLVLIVLFAFAAHLEGMRFGIFVGVMSVVGIAALVAIVIYQKKMEGDALPSDLTAAESSSLDSLVKAAEHKLKGSSTGKSLSGLPLVYLVGDSNSAKTHTLVQSGLDPELLAGEVYRDGQIAPTPLANIWYTGHGIIVDAGGALLDQPSLWARLVRLTQPNKYGAALAKGGLQPTRAVLLCVSLEHLAPGQSPDAARVLGQKLRESLRKVSQTLGISLPVYVLFTKLDTVGSFADYATNLTEEEVRQPLGAMLARVDADAGLYGERAAAQTTSRFDELVYSLGEFRLEVLGRGSAPEQTAKAYEFPRELRKLRGPIVDFLVEVGRPSQLGVNPFLRGFYFSGVRPRVIEDSGPVSQAAAPAAAVDPGATRVFSFNAAQIPAIPTPVQRVTRRVPQWVFLPHLLPRVILSDRTALDTSRASTKVNVVKRVLIGTVAAFFFLYFVALTLSWLNNSGLDDKLKEASAAAVAPTGQHEGASVADLQHLEALRKVFMQIDDYHSHGAPLAYRFGLYGSEPLYEKACTLYGARLRAMLLEPAQANILAQMSALPAAWDKNSAYSDTYRPLRAYLISTSNPEKATPDVADDFVHAWVGARSVSQEQTDLARTQFQTYAALLPQPKSCMATLGGEPHMSAVTQARNFLRGADGSDQVYQSMKAAADRKFPGVNFNRQFPAYVAYVSDSYDVEGAFTKGGFTFMQDAIQHPEPYASGEEWVLGFRAANTVDIPSLRAQLAPKYLNDFLNAWRSYLKAAHVLTGGDLPEAKKKLHVLAGSGSPMMQVFKLISDNTAVNIDDFSKPFQAPQMVVAPNSLALPPSYTGGLEALDNAIPEAGTPITPAVADPVIQAANAASAAVNTIRSAFPPDPTGAMDSTSEALLQAPIKSALAAAKGLKDAAAGGGAKVLCAQMAPLLNKFPFNPDAHDDADPSEVARIFQPGSGAFAQYAQTQSANLTLIGSQFTANPTANLNPAFVTFMNHAQQLSTALFATGATPQLVFSLTEEPPAAGQPPAVIEINGTALSGPGQKSFTWVSSAGSTTKISGPQGQSHTYPGNWSVFHFAYEAKHPTQSQLELIFQESINGHSTGTPYDYKLDASGPGAPLLNPAFMRQMHCTTKVNQ</sequence>
<feature type="transmembrane region" description="Helical" evidence="1">
    <location>
        <begin position="33"/>
        <end position="54"/>
    </location>
</feature>
<feature type="domain" description="Type VI secretion system component TssM1 N-terminal" evidence="3">
    <location>
        <begin position="187"/>
        <end position="440"/>
    </location>
</feature>
<feature type="transmembrane region" description="Helical" evidence="1">
    <location>
        <begin position="7"/>
        <end position="27"/>
    </location>
</feature>
<dbReference type="OrthoDB" id="9758229at2"/>
<evidence type="ECO:0000259" key="3">
    <source>
        <dbReference type="Pfam" id="PF14331"/>
    </source>
</evidence>
<dbReference type="InterPro" id="IPR053156">
    <property type="entry name" value="T6SS_TssM-like"/>
</dbReference>
<feature type="domain" description="IcmF-related" evidence="2">
    <location>
        <begin position="495"/>
        <end position="799"/>
    </location>
</feature>
<keyword evidence="1" id="KW-1133">Transmembrane helix</keyword>
<feature type="transmembrane region" description="Helical" evidence="1">
    <location>
        <begin position="443"/>
        <end position="464"/>
    </location>
</feature>
<name>A0A1H6ABK4_9BACT</name>
<dbReference type="Proteomes" id="UP000236728">
    <property type="component" value="Unassembled WGS sequence"/>
</dbReference>
<dbReference type="AlphaFoldDB" id="A0A1H6ABK4"/>
<evidence type="ECO:0000259" key="2">
    <source>
        <dbReference type="Pfam" id="PF06761"/>
    </source>
</evidence>
<dbReference type="EMBL" id="FNVA01000005">
    <property type="protein sequence ID" value="SEG46139.1"/>
    <property type="molecule type" value="Genomic_DNA"/>
</dbReference>
<dbReference type="PANTHER" id="PTHR36153">
    <property type="entry name" value="INNER MEMBRANE PROTEIN-RELATED"/>
    <property type="match status" value="1"/>
</dbReference>
<dbReference type="Pfam" id="PF06761">
    <property type="entry name" value="IcmF-related"/>
    <property type="match status" value="1"/>
</dbReference>
<dbReference type="PANTHER" id="PTHR36153:SF1">
    <property type="entry name" value="TYPE VI SECRETION SYSTEM COMPONENT TSSM1"/>
    <property type="match status" value="1"/>
</dbReference>
<evidence type="ECO:0000256" key="1">
    <source>
        <dbReference type="SAM" id="Phobius"/>
    </source>
</evidence>
<organism evidence="4 5">
    <name type="scientific">Bryocella elongata</name>
    <dbReference type="NCBI Taxonomy" id="863522"/>
    <lineage>
        <taxon>Bacteria</taxon>
        <taxon>Pseudomonadati</taxon>
        <taxon>Acidobacteriota</taxon>
        <taxon>Terriglobia</taxon>
        <taxon>Terriglobales</taxon>
        <taxon>Acidobacteriaceae</taxon>
        <taxon>Bryocella</taxon>
    </lineage>
</organism>